<dbReference type="SUPFAM" id="SSF51120">
    <property type="entry name" value="beta-Roll"/>
    <property type="match status" value="3"/>
</dbReference>
<accession>A0A7X3SPT6</accession>
<keyword evidence="3" id="KW-0964">Secreted</keyword>
<dbReference type="PANTHER" id="PTHR38340:SF1">
    <property type="entry name" value="S-LAYER PROTEIN"/>
    <property type="match status" value="1"/>
</dbReference>
<keyword evidence="6" id="KW-0645">Protease</keyword>
<comment type="cofactor">
    <cofactor evidence="1">
        <name>Ca(2+)</name>
        <dbReference type="ChEBI" id="CHEBI:29108"/>
    </cofactor>
</comment>
<name>A0A7X3SPT6_9HYPH</name>
<dbReference type="GO" id="GO:0005509">
    <property type="term" value="F:calcium ion binding"/>
    <property type="evidence" value="ECO:0007669"/>
    <property type="project" value="InterPro"/>
</dbReference>
<keyword evidence="6" id="KW-0378">Hydrolase</keyword>
<dbReference type="PRINTS" id="PR00313">
    <property type="entry name" value="CABNDNGRPT"/>
</dbReference>
<dbReference type="PROSITE" id="PS00330">
    <property type="entry name" value="HEMOLYSIN_CALCIUM"/>
    <property type="match status" value="4"/>
</dbReference>
<keyword evidence="7" id="KW-1185">Reference proteome</keyword>
<dbReference type="InterPro" id="IPR050557">
    <property type="entry name" value="RTX_toxin/Mannuronan_C5-epim"/>
</dbReference>
<evidence type="ECO:0000313" key="7">
    <source>
        <dbReference type="Proteomes" id="UP000436483"/>
    </source>
</evidence>
<dbReference type="RefSeq" id="WP_205789982.1">
    <property type="nucleotide sequence ID" value="NZ_WURB01000008.1"/>
</dbReference>
<dbReference type="Proteomes" id="UP000436483">
    <property type="component" value="Unassembled WGS sequence"/>
</dbReference>
<organism evidence="6 7">
    <name type="scientific">Microvirga makkahensis</name>
    <dbReference type="NCBI Taxonomy" id="1128670"/>
    <lineage>
        <taxon>Bacteria</taxon>
        <taxon>Pseudomonadati</taxon>
        <taxon>Pseudomonadota</taxon>
        <taxon>Alphaproteobacteria</taxon>
        <taxon>Hyphomicrobiales</taxon>
        <taxon>Methylobacteriaceae</taxon>
        <taxon>Microvirga</taxon>
    </lineage>
</organism>
<gene>
    <name evidence="6" type="ORF">GR328_13960</name>
</gene>
<keyword evidence="4" id="KW-0677">Repeat</keyword>
<dbReference type="GO" id="GO:0006508">
    <property type="term" value="P:proteolysis"/>
    <property type="evidence" value="ECO:0007669"/>
    <property type="project" value="UniProtKB-KW"/>
</dbReference>
<dbReference type="Gene3D" id="2.150.10.10">
    <property type="entry name" value="Serralysin-like metalloprotease, C-terminal"/>
    <property type="match status" value="3"/>
</dbReference>
<evidence type="ECO:0000259" key="5">
    <source>
        <dbReference type="Pfam" id="PF08548"/>
    </source>
</evidence>
<dbReference type="EMBL" id="WURB01000008">
    <property type="protein sequence ID" value="MXQ12543.1"/>
    <property type="molecule type" value="Genomic_DNA"/>
</dbReference>
<evidence type="ECO:0000313" key="6">
    <source>
        <dbReference type="EMBL" id="MXQ12543.1"/>
    </source>
</evidence>
<dbReference type="InterPro" id="IPR013858">
    <property type="entry name" value="Peptidase_M10B_C"/>
</dbReference>
<dbReference type="Pfam" id="PF00353">
    <property type="entry name" value="HemolysinCabind"/>
    <property type="match status" value="4"/>
</dbReference>
<reference evidence="6 7" key="1">
    <citation type="submission" date="2019-12" db="EMBL/GenBank/DDBJ databases">
        <authorList>
            <person name="Yuan C.-G."/>
        </authorList>
    </citation>
    <scope>NUCLEOTIDE SEQUENCE [LARGE SCALE GENOMIC DNA]</scope>
    <source>
        <strain evidence="6 7">KCTC 23863</strain>
    </source>
</reference>
<dbReference type="Pfam" id="PF08548">
    <property type="entry name" value="Peptidase_M10_C"/>
    <property type="match status" value="1"/>
</dbReference>
<dbReference type="InterPro" id="IPR018511">
    <property type="entry name" value="Hemolysin-typ_Ca-bd_CS"/>
</dbReference>
<evidence type="ECO:0000256" key="1">
    <source>
        <dbReference type="ARBA" id="ARBA00001913"/>
    </source>
</evidence>
<dbReference type="InterPro" id="IPR001343">
    <property type="entry name" value="Hemolysn_Ca-bd"/>
</dbReference>
<feature type="non-terminal residue" evidence="6">
    <location>
        <position position="1"/>
    </location>
</feature>
<reference evidence="6 7" key="2">
    <citation type="submission" date="2020-01" db="EMBL/GenBank/DDBJ databases">
        <title>Microvirga sp. nov., an arsenate reduction bacterium isolated from Tibet hotspring sediments.</title>
        <authorList>
            <person name="Xian W.-D."/>
            <person name="Li W.-J."/>
        </authorList>
    </citation>
    <scope>NUCLEOTIDE SEQUENCE [LARGE SCALE GENOMIC DNA]</scope>
    <source>
        <strain evidence="6 7">KCTC 23863</strain>
    </source>
</reference>
<evidence type="ECO:0000256" key="2">
    <source>
        <dbReference type="ARBA" id="ARBA00004613"/>
    </source>
</evidence>
<dbReference type="AlphaFoldDB" id="A0A7X3SPT6"/>
<proteinExistence type="predicted"/>
<comment type="caution">
    <text evidence="6">The sequence shown here is derived from an EMBL/GenBank/DDBJ whole genome shotgun (WGS) entry which is preliminary data.</text>
</comment>
<protein>
    <submittedName>
        <fullName evidence="6">Protease</fullName>
    </submittedName>
</protein>
<comment type="subcellular location">
    <subcellularLocation>
        <location evidence="2">Secreted</location>
    </subcellularLocation>
</comment>
<dbReference type="PANTHER" id="PTHR38340">
    <property type="entry name" value="S-LAYER PROTEIN"/>
    <property type="match status" value="1"/>
</dbReference>
<evidence type="ECO:0000256" key="4">
    <source>
        <dbReference type="ARBA" id="ARBA00022737"/>
    </source>
</evidence>
<evidence type="ECO:0000256" key="3">
    <source>
        <dbReference type="ARBA" id="ARBA00022525"/>
    </source>
</evidence>
<dbReference type="GO" id="GO:0005615">
    <property type="term" value="C:extracellular space"/>
    <property type="evidence" value="ECO:0007669"/>
    <property type="project" value="InterPro"/>
</dbReference>
<sequence length="391" mass="40126">KLHYDGSKVAVGNIANALLYKGDSRSLIENAVGGSGNDTLTGNNAANTLKGGVGTDRLAGGRGNDILDGGTGTDTVVFSGARSSYNISKLSDGSFQVTDLRSGTPDGKDSVRGTEWFQFSDKLYSAAELNGDTVSLSKVTTSNLTVQGTSSNNSLSGGAGHDRLYGKGGNDKLYGYDGSDILDGGTGADYLSGGAGLDYASYAYVTAGSLADLMYASSNSRDAYGDRYSSVEGLIGSKYADNLRGNNAANTIKGGGGNDKLYGRGGNDKLYGGAGNDLIYGSAGSDALYGNAGADTFVFTSVKDSLPGARDTIADFLRGSDHIDLRIIDANTKLAGNQAFSFIGNKEFTGGAGQLKFSAGILSADVNGDKVAEFQLKVSGLSALAKTDFYL</sequence>
<dbReference type="GO" id="GO:0008233">
    <property type="term" value="F:peptidase activity"/>
    <property type="evidence" value="ECO:0007669"/>
    <property type="project" value="UniProtKB-KW"/>
</dbReference>
<dbReference type="InterPro" id="IPR011049">
    <property type="entry name" value="Serralysin-like_metalloprot_C"/>
</dbReference>
<feature type="domain" description="Peptidase M10 serralysin C-terminal" evidence="5">
    <location>
        <begin position="271"/>
        <end position="389"/>
    </location>
</feature>